<dbReference type="InterPro" id="IPR005467">
    <property type="entry name" value="His_kinase_dom"/>
</dbReference>
<accession>C4XG89</accession>
<protein>
    <recommendedName>
        <fullName evidence="2">histidine kinase</fullName>
        <ecNumber evidence="2">2.7.13.3</ecNumber>
    </recommendedName>
</protein>
<keyword evidence="7" id="KW-0067">ATP-binding</keyword>
<keyword evidence="3" id="KW-0597">Phosphoprotein</keyword>
<dbReference type="OrthoDB" id="5342108at2"/>
<evidence type="ECO:0000256" key="4">
    <source>
        <dbReference type="ARBA" id="ARBA00022679"/>
    </source>
</evidence>
<evidence type="ECO:0000256" key="1">
    <source>
        <dbReference type="ARBA" id="ARBA00000085"/>
    </source>
</evidence>
<dbReference type="SMART" id="SM00086">
    <property type="entry name" value="PAC"/>
    <property type="match status" value="1"/>
</dbReference>
<evidence type="ECO:0000256" key="3">
    <source>
        <dbReference type="ARBA" id="ARBA00022553"/>
    </source>
</evidence>
<keyword evidence="4" id="KW-0808">Transferase</keyword>
<gene>
    <name evidence="11" type="ordered locus">DMR_01780</name>
</gene>
<evidence type="ECO:0000259" key="10">
    <source>
        <dbReference type="PROSITE" id="PS50113"/>
    </source>
</evidence>
<dbReference type="InterPro" id="IPR003594">
    <property type="entry name" value="HATPase_dom"/>
</dbReference>
<dbReference type="SMART" id="SM00387">
    <property type="entry name" value="HATPase_c"/>
    <property type="match status" value="1"/>
</dbReference>
<dbReference type="GO" id="GO:0004673">
    <property type="term" value="F:protein histidine kinase activity"/>
    <property type="evidence" value="ECO:0007669"/>
    <property type="project" value="UniProtKB-EC"/>
</dbReference>
<evidence type="ECO:0000256" key="7">
    <source>
        <dbReference type="ARBA" id="ARBA00022840"/>
    </source>
</evidence>
<dbReference type="RefSeq" id="WP_012749761.1">
    <property type="nucleotide sequence ID" value="NC_012796.1"/>
</dbReference>
<dbReference type="Gene3D" id="3.30.450.20">
    <property type="entry name" value="PAS domain"/>
    <property type="match status" value="2"/>
</dbReference>
<dbReference type="eggNOG" id="COG5002">
    <property type="taxonomic scope" value="Bacteria"/>
</dbReference>
<dbReference type="AlphaFoldDB" id="C4XG89"/>
<dbReference type="SMART" id="SM00091">
    <property type="entry name" value="PAS"/>
    <property type="match status" value="1"/>
</dbReference>
<name>C4XG89_SOLM1</name>
<dbReference type="PROSITE" id="PS50109">
    <property type="entry name" value="HIS_KIN"/>
    <property type="match status" value="1"/>
</dbReference>
<dbReference type="SUPFAM" id="SSF55785">
    <property type="entry name" value="PYP-like sensor domain (PAS domain)"/>
    <property type="match status" value="1"/>
</dbReference>
<keyword evidence="8" id="KW-0843">Virulence</keyword>
<dbReference type="eggNOG" id="COG3920">
    <property type="taxonomic scope" value="Bacteria"/>
</dbReference>
<dbReference type="InterPro" id="IPR013656">
    <property type="entry name" value="PAS_4"/>
</dbReference>
<dbReference type="Pfam" id="PF07568">
    <property type="entry name" value="HisKA_2"/>
    <property type="match status" value="1"/>
</dbReference>
<keyword evidence="6" id="KW-0418">Kinase</keyword>
<evidence type="ECO:0000313" key="12">
    <source>
        <dbReference type="Proteomes" id="UP000009071"/>
    </source>
</evidence>
<dbReference type="PANTHER" id="PTHR41523:SF8">
    <property type="entry name" value="ETHYLENE RESPONSE SENSOR PROTEIN"/>
    <property type="match status" value="1"/>
</dbReference>
<dbReference type="Gene3D" id="3.30.565.10">
    <property type="entry name" value="Histidine kinase-like ATPase, C-terminal domain"/>
    <property type="match status" value="1"/>
</dbReference>
<dbReference type="Proteomes" id="UP000009071">
    <property type="component" value="Chromosome"/>
</dbReference>
<evidence type="ECO:0000256" key="6">
    <source>
        <dbReference type="ARBA" id="ARBA00022777"/>
    </source>
</evidence>
<feature type="domain" description="Histidine kinase" evidence="9">
    <location>
        <begin position="472"/>
        <end position="662"/>
    </location>
</feature>
<dbReference type="Pfam" id="PF13581">
    <property type="entry name" value="HATPase_c_2"/>
    <property type="match status" value="1"/>
</dbReference>
<dbReference type="EMBL" id="AP010904">
    <property type="protein sequence ID" value="BAH73669.1"/>
    <property type="molecule type" value="Genomic_DNA"/>
</dbReference>
<dbReference type="HOGENOM" id="CLU_414319_0_0_7"/>
<dbReference type="EC" id="2.7.13.3" evidence="2"/>
<proteinExistence type="predicted"/>
<dbReference type="InterPro" id="IPR001610">
    <property type="entry name" value="PAC"/>
</dbReference>
<dbReference type="CDD" id="cd00130">
    <property type="entry name" value="PAS"/>
    <property type="match status" value="1"/>
</dbReference>
<dbReference type="STRING" id="573370.DMR_01780"/>
<dbReference type="KEGG" id="dma:DMR_01780"/>
<dbReference type="InterPro" id="IPR000014">
    <property type="entry name" value="PAS"/>
</dbReference>
<dbReference type="Pfam" id="PF08448">
    <property type="entry name" value="PAS_4"/>
    <property type="match status" value="1"/>
</dbReference>
<dbReference type="NCBIfam" id="TIGR00229">
    <property type="entry name" value="sensory_box"/>
    <property type="match status" value="1"/>
</dbReference>
<dbReference type="PANTHER" id="PTHR41523">
    <property type="entry name" value="TWO-COMPONENT SYSTEM SENSOR PROTEIN"/>
    <property type="match status" value="1"/>
</dbReference>
<sequence length="662" mass="71040">MRTSPLSRVVGRSLLMRLVAPGLALLALLATATAGLQWRAMERDNVRLAKTLAAFVSAYLDNAYGSLEVFARRLPDTQGAASGEALGELLLFSPTMRRLLWIDAAGMVAETAPPGQAGADFPLQFDRLRGERLMLSRPLPSPVDGRLCVYIGVRGPKGTILAGELDLGGLAQQLPSMAGMPDARVMACDAYGNLIVHPESRQVAEQANIGDTPLFLAAKAGRHRVVYAQGGRLWLGTAGKAEPGDWQVLLAVPVWELVAPALYPTGLLFVFMAGAFVLTSGLLRKELRERVEEPLARFAASLPKSVDETEGSAPFAELSVFEGAFDEMAKALVKNERLFRSSFEQAAVGMGHAAPDGAWLRVNDRLCGLAGRGRAELLAGSLDGLADGEDREALRAGMATALAGGAATFAREASVIRPDGLALRCALTVNLVRDEAGEPEYFLCVGEDVTDRCRAGEALRQSLEDKELLLREVHHRVKNNLQVISSLFFLQAEVTNNAEAREVLLESRARVASMALVHEGLYRTGDFGRIELSDYVSRLTHQLESSIGGRDGVRFLLCLEPSHLSIEKAAPLGLLLNELLTNAIKHAYAPGEAGEVRVCLSRTPEGFRVMVADGGPGLPEGFAVEACQTLGMQLVANLTRQLRGMLVAENQGGATFTLTFPV</sequence>
<keyword evidence="5" id="KW-0547">Nucleotide-binding</keyword>
<feature type="domain" description="PAC" evidence="10">
    <location>
        <begin position="409"/>
        <end position="461"/>
    </location>
</feature>
<dbReference type="GO" id="GO:0005524">
    <property type="term" value="F:ATP binding"/>
    <property type="evidence" value="ECO:0007669"/>
    <property type="project" value="UniProtKB-KW"/>
</dbReference>
<evidence type="ECO:0000313" key="11">
    <source>
        <dbReference type="EMBL" id="BAH73669.1"/>
    </source>
</evidence>
<evidence type="ECO:0000259" key="9">
    <source>
        <dbReference type="PROSITE" id="PS50109"/>
    </source>
</evidence>
<dbReference type="SUPFAM" id="SSF55874">
    <property type="entry name" value="ATPase domain of HSP90 chaperone/DNA topoisomerase II/histidine kinase"/>
    <property type="match status" value="1"/>
</dbReference>
<dbReference type="InterPro" id="IPR035965">
    <property type="entry name" value="PAS-like_dom_sf"/>
</dbReference>
<dbReference type="InterPro" id="IPR011495">
    <property type="entry name" value="Sig_transdc_His_kin_sub2_dim/P"/>
</dbReference>
<comment type="catalytic activity">
    <reaction evidence="1">
        <text>ATP + protein L-histidine = ADP + protein N-phospho-L-histidine.</text>
        <dbReference type="EC" id="2.7.13.3"/>
    </reaction>
</comment>
<evidence type="ECO:0000256" key="5">
    <source>
        <dbReference type="ARBA" id="ARBA00022741"/>
    </source>
</evidence>
<keyword evidence="12" id="KW-1185">Reference proteome</keyword>
<evidence type="ECO:0000256" key="2">
    <source>
        <dbReference type="ARBA" id="ARBA00012438"/>
    </source>
</evidence>
<reference evidence="11 12" key="1">
    <citation type="journal article" date="2009" name="Genome Res.">
        <title>Whole genome sequence of Desulfovibrio magneticus strain RS-1 revealed common gene clusters in magnetotactic bacteria.</title>
        <authorList>
            <person name="Nakazawa H."/>
            <person name="Arakaki A."/>
            <person name="Narita-Yamada S."/>
            <person name="Yashiro I."/>
            <person name="Jinno K."/>
            <person name="Aoki N."/>
            <person name="Tsuruyama A."/>
            <person name="Okamura Y."/>
            <person name="Tanikawa S."/>
            <person name="Fujita N."/>
            <person name="Takeyama H."/>
            <person name="Matsunaga T."/>
        </authorList>
    </citation>
    <scope>NUCLEOTIDE SEQUENCE [LARGE SCALE GENOMIC DNA]</scope>
    <source>
        <strain evidence="12">ATCC 700980 / DSM 13731 / RS-1</strain>
    </source>
</reference>
<dbReference type="PROSITE" id="PS50113">
    <property type="entry name" value="PAC"/>
    <property type="match status" value="1"/>
</dbReference>
<dbReference type="InterPro" id="IPR000700">
    <property type="entry name" value="PAS-assoc_C"/>
</dbReference>
<dbReference type="InterPro" id="IPR036890">
    <property type="entry name" value="HATPase_C_sf"/>
</dbReference>
<evidence type="ECO:0000256" key="8">
    <source>
        <dbReference type="ARBA" id="ARBA00023026"/>
    </source>
</evidence>
<organism evidence="11 12">
    <name type="scientific">Solidesulfovibrio magneticus (strain ATCC 700980 / DSM 13731 / RS-1)</name>
    <name type="common">Desulfovibrio magneticus</name>
    <dbReference type="NCBI Taxonomy" id="573370"/>
    <lineage>
        <taxon>Bacteria</taxon>
        <taxon>Pseudomonadati</taxon>
        <taxon>Thermodesulfobacteriota</taxon>
        <taxon>Desulfovibrionia</taxon>
        <taxon>Desulfovibrionales</taxon>
        <taxon>Desulfovibrionaceae</taxon>
        <taxon>Solidesulfovibrio</taxon>
    </lineage>
</organism>